<dbReference type="Proteomes" id="UP000231932">
    <property type="component" value="Chromosome"/>
</dbReference>
<evidence type="ECO:0000256" key="1">
    <source>
        <dbReference type="ARBA" id="ARBA00010243"/>
    </source>
</evidence>
<reference evidence="11" key="1">
    <citation type="submission" date="2017-11" db="EMBL/GenBank/DDBJ databases">
        <title>Complete Genome Sequence of Kyrpidia sp. Strain EA-1, a thermophilic, hydrogen-oxidizing Bacterium, isolated from the Azores.</title>
        <authorList>
            <person name="Reiner J.E."/>
            <person name="Lapp C.J."/>
            <person name="Bunk B."/>
            <person name="Gescher J."/>
        </authorList>
    </citation>
    <scope>NUCLEOTIDE SEQUENCE [LARGE SCALE GENOMIC DNA]</scope>
    <source>
        <strain evidence="11">EA-1</strain>
    </source>
</reference>
<accession>A0A2K8N6X7</accession>
<reference evidence="9" key="2">
    <citation type="journal article" date="2018" name="Genome Announc.">
        <title>Complete Genome Sequence of Kyrpidia sp. Strain EA-1, a Thermophilic Knallgas Bacterium, Isolated from the Azores.</title>
        <authorList>
            <person name="Reiner J.E."/>
            <person name="Lapp C.J."/>
            <person name="Bunk B."/>
            <person name="Sproer C."/>
            <person name="Overmann J."/>
            <person name="Gescher J."/>
        </authorList>
    </citation>
    <scope>NUCLEOTIDE SEQUENCE</scope>
    <source>
        <strain evidence="9">EA-1</strain>
    </source>
</reference>
<dbReference type="NCBIfam" id="NF000642">
    <property type="entry name" value="PRK00024.1"/>
    <property type="match status" value="1"/>
</dbReference>
<dbReference type="Proteomes" id="UP000502196">
    <property type="component" value="Chromosome"/>
</dbReference>
<proteinExistence type="inferred from homology"/>
<dbReference type="InterPro" id="IPR025657">
    <property type="entry name" value="RadC_JAB"/>
</dbReference>
<evidence type="ECO:0000259" key="8">
    <source>
        <dbReference type="PROSITE" id="PS50249"/>
    </source>
</evidence>
<dbReference type="OrthoDB" id="9804482at2"/>
<evidence type="ECO:0000313" key="10">
    <source>
        <dbReference type="EMBL" id="CAB3391911.1"/>
    </source>
</evidence>
<keyword evidence="5" id="KW-0862">Zinc</keyword>
<evidence type="ECO:0000256" key="2">
    <source>
        <dbReference type="ARBA" id="ARBA00022670"/>
    </source>
</evidence>
<dbReference type="InterPro" id="IPR037518">
    <property type="entry name" value="MPN"/>
</dbReference>
<dbReference type="PANTHER" id="PTHR30471">
    <property type="entry name" value="DNA REPAIR PROTEIN RADC"/>
    <property type="match status" value="1"/>
</dbReference>
<keyword evidence="4" id="KW-0378">Hydrolase</keyword>
<dbReference type="PROSITE" id="PS50249">
    <property type="entry name" value="MPN"/>
    <property type="match status" value="1"/>
</dbReference>
<evidence type="ECO:0000256" key="7">
    <source>
        <dbReference type="RuleBase" id="RU003797"/>
    </source>
</evidence>
<dbReference type="NCBIfam" id="TIGR00608">
    <property type="entry name" value="radc"/>
    <property type="match status" value="1"/>
</dbReference>
<evidence type="ECO:0000313" key="11">
    <source>
        <dbReference type="Proteomes" id="UP000231932"/>
    </source>
</evidence>
<keyword evidence="11" id="KW-1185">Reference proteome</keyword>
<evidence type="ECO:0000313" key="9">
    <source>
        <dbReference type="EMBL" id="ATY84350.1"/>
    </source>
</evidence>
<dbReference type="PROSITE" id="PS01302">
    <property type="entry name" value="UPF0758"/>
    <property type="match status" value="1"/>
</dbReference>
<protein>
    <submittedName>
        <fullName evidence="10">Conserved nucleotide-related metabolism protein</fullName>
    </submittedName>
</protein>
<feature type="domain" description="MPN" evidence="8">
    <location>
        <begin position="106"/>
        <end position="228"/>
    </location>
</feature>
<dbReference type="GO" id="GO:0046872">
    <property type="term" value="F:metal ion binding"/>
    <property type="evidence" value="ECO:0007669"/>
    <property type="project" value="UniProtKB-KW"/>
</dbReference>
<keyword evidence="3" id="KW-0479">Metal-binding</keyword>
<dbReference type="CDD" id="cd08071">
    <property type="entry name" value="MPN_DUF2466"/>
    <property type="match status" value="1"/>
</dbReference>
<dbReference type="EMBL" id="CP024955">
    <property type="protein sequence ID" value="ATY84350.1"/>
    <property type="molecule type" value="Genomic_DNA"/>
</dbReference>
<name>A0A2K8N6X7_9BACL</name>
<organism evidence="9 11">
    <name type="scientific">Kyrpidia spormannii</name>
    <dbReference type="NCBI Taxonomy" id="2055160"/>
    <lineage>
        <taxon>Bacteria</taxon>
        <taxon>Bacillati</taxon>
        <taxon>Bacillota</taxon>
        <taxon>Bacilli</taxon>
        <taxon>Bacillales</taxon>
        <taxon>Alicyclobacillaceae</taxon>
        <taxon>Kyrpidia</taxon>
    </lineage>
</organism>
<reference evidence="10 12" key="3">
    <citation type="submission" date="2020-04" db="EMBL/GenBank/DDBJ databases">
        <authorList>
            <person name="Hogendoorn C."/>
        </authorList>
    </citation>
    <scope>NUCLEOTIDE SEQUENCE [LARGE SCALE GENOMIC DNA]</scope>
    <source>
        <strain evidence="10">COOX1</strain>
    </source>
</reference>
<dbReference type="InterPro" id="IPR020891">
    <property type="entry name" value="UPF0758_CS"/>
</dbReference>
<keyword evidence="2" id="KW-0645">Protease</keyword>
<dbReference type="SUPFAM" id="SSF47781">
    <property type="entry name" value="RuvA domain 2-like"/>
    <property type="match status" value="1"/>
</dbReference>
<dbReference type="AlphaFoldDB" id="A0A2K8N6X7"/>
<dbReference type="RefSeq" id="WP_100667174.1">
    <property type="nucleotide sequence ID" value="NZ_CP024955.1"/>
</dbReference>
<evidence type="ECO:0000313" key="12">
    <source>
        <dbReference type="Proteomes" id="UP000502196"/>
    </source>
</evidence>
<dbReference type="Pfam" id="PF04002">
    <property type="entry name" value="RadC"/>
    <property type="match status" value="1"/>
</dbReference>
<evidence type="ECO:0000256" key="3">
    <source>
        <dbReference type="ARBA" id="ARBA00022723"/>
    </source>
</evidence>
<dbReference type="Pfam" id="PF20582">
    <property type="entry name" value="UPF0758_N"/>
    <property type="match status" value="1"/>
</dbReference>
<dbReference type="EMBL" id="LR792683">
    <property type="protein sequence ID" value="CAB3391911.1"/>
    <property type="molecule type" value="Genomic_DNA"/>
</dbReference>
<dbReference type="PANTHER" id="PTHR30471:SF3">
    <property type="entry name" value="UPF0758 PROTEIN YEES-RELATED"/>
    <property type="match status" value="1"/>
</dbReference>
<gene>
    <name evidence="10" type="primary">ysxA</name>
    <name evidence="10" type="ORF">COOX1_1147</name>
    <name evidence="9" type="ORF">CVV65_04800</name>
</gene>
<dbReference type="SUPFAM" id="SSF102712">
    <property type="entry name" value="JAB1/MPN domain"/>
    <property type="match status" value="1"/>
</dbReference>
<dbReference type="KEGG" id="kyr:CVV65_04800"/>
<dbReference type="InterPro" id="IPR046778">
    <property type="entry name" value="UPF0758_N"/>
</dbReference>
<dbReference type="GO" id="GO:0008237">
    <property type="term" value="F:metallopeptidase activity"/>
    <property type="evidence" value="ECO:0007669"/>
    <property type="project" value="UniProtKB-KW"/>
</dbReference>
<comment type="similarity">
    <text evidence="1 7">Belongs to the UPF0758 family.</text>
</comment>
<evidence type="ECO:0000256" key="6">
    <source>
        <dbReference type="ARBA" id="ARBA00023049"/>
    </source>
</evidence>
<dbReference type="Gene3D" id="3.40.140.10">
    <property type="entry name" value="Cytidine Deaminase, domain 2"/>
    <property type="match status" value="1"/>
</dbReference>
<dbReference type="GO" id="GO:0006508">
    <property type="term" value="P:proteolysis"/>
    <property type="evidence" value="ECO:0007669"/>
    <property type="project" value="UniProtKB-KW"/>
</dbReference>
<dbReference type="InterPro" id="IPR010994">
    <property type="entry name" value="RuvA_2-like"/>
</dbReference>
<dbReference type="InterPro" id="IPR001405">
    <property type="entry name" value="UPF0758"/>
</dbReference>
<keyword evidence="6" id="KW-0482">Metalloprotease</keyword>
<evidence type="ECO:0000256" key="4">
    <source>
        <dbReference type="ARBA" id="ARBA00022801"/>
    </source>
</evidence>
<sequence length="228" mass="25191">MKEEKILVKDVPLQERPRERLLTFGPEQLTNAELLAILLRTGSHGRSALELAQRLLTRFEGLAGLLAADSRELMEESGMGPAKATQVLAALEFGRRVQRAHPAPKPIHSPNDVASRLMERLQFLSKEHFVVLHLDTKHRVLGEEVVSVGTLNASLVHPREVFRTAIKRNAAAVVCAHNHPSGDPTPSPEDIDVTKRIVESGRILGIDLVDHVVIGRGTYVSMRERGLI</sequence>
<evidence type="ECO:0000256" key="5">
    <source>
        <dbReference type="ARBA" id="ARBA00022833"/>
    </source>
</evidence>